<dbReference type="AlphaFoldDB" id="A0A8J2PYK0"/>
<accession>A0A8J2PYK0</accession>
<reference evidence="2" key="1">
    <citation type="submission" date="2021-06" db="EMBL/GenBank/DDBJ databases">
        <authorList>
            <person name="Hodson N. C."/>
            <person name="Mongue J. A."/>
            <person name="Jaron S. K."/>
        </authorList>
    </citation>
    <scope>NUCLEOTIDE SEQUENCE</scope>
</reference>
<dbReference type="Proteomes" id="UP000708208">
    <property type="component" value="Unassembled WGS sequence"/>
</dbReference>
<dbReference type="EMBL" id="CAJVCH010568644">
    <property type="protein sequence ID" value="CAG7833127.1"/>
    <property type="molecule type" value="Genomic_DNA"/>
</dbReference>
<proteinExistence type="predicted"/>
<protein>
    <submittedName>
        <fullName evidence="2">Uncharacterized protein</fullName>
    </submittedName>
</protein>
<keyword evidence="1" id="KW-1133">Transmembrane helix</keyword>
<sequence>MNIILGVLNELTIVAIVISIISLALALYPIFILFVLVRLVVQLLARIFRPDLKNILDAIHAIFAMGYSKDKALENFVVTGILDGHLSLQEIRDGAQKRGPYDIAVNVKPALTTRGLRQLRPSLIGEEIVCVSPIVNVETVNKIKKHFQVSYAAVLYAAICGAIERAMTKSNQNVPKGLMGGVVVPVPNHPGGICNHVTTAAAKWPIRRGSCPKRLLEIQKDLVALSRSSAIIVYIRASRRAGFAPTVLGRLSPLGAGLIGQMFGFGVMITNFPVTRGPDYFDGHEFLDCTVGVPTVLPCGMFISIGGLNNQQRFNFNVRRNLFASDEICQNLGRYAVEELNELLESTV</sequence>
<name>A0A8J2PYK0_9HEXA</name>
<evidence type="ECO:0000256" key="1">
    <source>
        <dbReference type="SAM" id="Phobius"/>
    </source>
</evidence>
<feature type="transmembrane region" description="Helical" evidence="1">
    <location>
        <begin position="12"/>
        <end position="41"/>
    </location>
</feature>
<gene>
    <name evidence="2" type="ORF">AFUS01_LOCUS42773</name>
</gene>
<keyword evidence="1" id="KW-0472">Membrane</keyword>
<evidence type="ECO:0000313" key="3">
    <source>
        <dbReference type="Proteomes" id="UP000708208"/>
    </source>
</evidence>
<evidence type="ECO:0000313" key="2">
    <source>
        <dbReference type="EMBL" id="CAG7833127.1"/>
    </source>
</evidence>
<keyword evidence="3" id="KW-1185">Reference proteome</keyword>
<organism evidence="2 3">
    <name type="scientific">Allacma fusca</name>
    <dbReference type="NCBI Taxonomy" id="39272"/>
    <lineage>
        <taxon>Eukaryota</taxon>
        <taxon>Metazoa</taxon>
        <taxon>Ecdysozoa</taxon>
        <taxon>Arthropoda</taxon>
        <taxon>Hexapoda</taxon>
        <taxon>Collembola</taxon>
        <taxon>Symphypleona</taxon>
        <taxon>Sminthuridae</taxon>
        <taxon>Allacma</taxon>
    </lineage>
</organism>
<comment type="caution">
    <text evidence="2">The sequence shown here is derived from an EMBL/GenBank/DDBJ whole genome shotgun (WGS) entry which is preliminary data.</text>
</comment>
<keyword evidence="1" id="KW-0812">Transmembrane</keyword>